<keyword evidence="3 6" id="KW-0812">Transmembrane</keyword>
<feature type="transmembrane region" description="Helical" evidence="6">
    <location>
        <begin position="317"/>
        <end position="338"/>
    </location>
</feature>
<dbReference type="Proteomes" id="UP001595444">
    <property type="component" value="Unassembled WGS sequence"/>
</dbReference>
<evidence type="ECO:0000256" key="5">
    <source>
        <dbReference type="ARBA" id="ARBA00023136"/>
    </source>
</evidence>
<dbReference type="PANTHER" id="PTHR33529">
    <property type="entry name" value="SLR0882 PROTEIN-RELATED"/>
    <property type="match status" value="1"/>
</dbReference>
<keyword evidence="8" id="KW-1185">Reference proteome</keyword>
<dbReference type="InterPro" id="IPR005495">
    <property type="entry name" value="LptG/LptF_permease"/>
</dbReference>
<feature type="transmembrane region" description="Helical" evidence="6">
    <location>
        <begin position="290"/>
        <end position="310"/>
    </location>
</feature>
<dbReference type="InterPro" id="IPR030923">
    <property type="entry name" value="LptG"/>
</dbReference>
<accession>A0ABV7D2H9</accession>
<feature type="transmembrane region" description="Helical" evidence="6">
    <location>
        <begin position="350"/>
        <end position="369"/>
    </location>
</feature>
<evidence type="ECO:0000256" key="4">
    <source>
        <dbReference type="ARBA" id="ARBA00022989"/>
    </source>
</evidence>
<feature type="transmembrane region" description="Helical" evidence="6">
    <location>
        <begin position="113"/>
        <end position="131"/>
    </location>
</feature>
<dbReference type="NCBIfam" id="TIGR04408">
    <property type="entry name" value="LptG_lptG"/>
    <property type="match status" value="1"/>
</dbReference>
<evidence type="ECO:0000256" key="3">
    <source>
        <dbReference type="ARBA" id="ARBA00022692"/>
    </source>
</evidence>
<protein>
    <submittedName>
        <fullName evidence="7">LPS export ABC transporter permease LptG</fullName>
    </submittedName>
</protein>
<dbReference type="RefSeq" id="WP_194211587.1">
    <property type="nucleotide sequence ID" value="NZ_CP061205.1"/>
</dbReference>
<gene>
    <name evidence="7" type="primary">lptG</name>
    <name evidence="7" type="ORF">ACFOKA_05545</name>
</gene>
<keyword evidence="2" id="KW-1003">Cell membrane</keyword>
<keyword evidence="4 6" id="KW-1133">Transmembrane helix</keyword>
<dbReference type="EMBL" id="JBHRSL010000002">
    <property type="protein sequence ID" value="MFC3051361.1"/>
    <property type="molecule type" value="Genomic_DNA"/>
</dbReference>
<evidence type="ECO:0000256" key="2">
    <source>
        <dbReference type="ARBA" id="ARBA00022475"/>
    </source>
</evidence>
<dbReference type="Pfam" id="PF03739">
    <property type="entry name" value="LptF_LptG"/>
    <property type="match status" value="1"/>
</dbReference>
<dbReference type="PANTHER" id="PTHR33529:SF2">
    <property type="entry name" value="LIPOPOLYSACCHARIDE EXPORT SYSTEM PERMEASE PROTEIN LPTG"/>
    <property type="match status" value="1"/>
</dbReference>
<feature type="transmembrane region" description="Helical" evidence="6">
    <location>
        <begin position="74"/>
        <end position="92"/>
    </location>
</feature>
<feature type="transmembrane region" description="Helical" evidence="6">
    <location>
        <begin position="25"/>
        <end position="43"/>
    </location>
</feature>
<keyword evidence="5 6" id="KW-0472">Membrane</keyword>
<evidence type="ECO:0000256" key="6">
    <source>
        <dbReference type="SAM" id="Phobius"/>
    </source>
</evidence>
<name>A0ABV7D2H9_9PROT</name>
<evidence type="ECO:0000256" key="1">
    <source>
        <dbReference type="ARBA" id="ARBA00004651"/>
    </source>
</evidence>
<comment type="subcellular location">
    <subcellularLocation>
        <location evidence="1">Cell membrane</location>
        <topology evidence="1">Multi-pass membrane protein</topology>
    </subcellularLocation>
</comment>
<comment type="caution">
    <text evidence="7">The sequence shown here is derived from an EMBL/GenBank/DDBJ whole genome shotgun (WGS) entry which is preliminary data.</text>
</comment>
<reference evidence="8" key="1">
    <citation type="journal article" date="2019" name="Int. J. Syst. Evol. Microbiol.">
        <title>The Global Catalogue of Microorganisms (GCM) 10K type strain sequencing project: providing services to taxonomists for standard genome sequencing and annotation.</title>
        <authorList>
            <consortium name="The Broad Institute Genomics Platform"/>
            <consortium name="The Broad Institute Genome Sequencing Center for Infectious Disease"/>
            <person name="Wu L."/>
            <person name="Ma J."/>
        </authorList>
    </citation>
    <scope>NUCLEOTIDE SEQUENCE [LARGE SCALE GENOMIC DNA]</scope>
    <source>
        <strain evidence="8">KCTC 62164</strain>
    </source>
</reference>
<evidence type="ECO:0000313" key="8">
    <source>
        <dbReference type="Proteomes" id="UP001595444"/>
    </source>
</evidence>
<proteinExistence type="predicted"/>
<sequence>MTLIRQIRRLFFPSRTIARYMVKMYLGRFLGMLIGLTAVLQFLDLLATSDDIMKADGATWTSLVSYVSLRAPQLISQFSPFTALLATLLTLATLNQHSEVIIMKASGLSAHRILLPLGLASLIVALCHFAFNETIVVKGNAALDYWQDNNYAVDLPPSTALSGRVWVKEDNNIIMAQAVSRHGERLVLDKVFIFERDQNRKLTAMVSADFAWYQDRVWTLHEVRRFNADSHELTIHPTMTWDIKSQPDRFLALTVKADHVSFVGLWRSMNRLKQEGLPTDRLMSSFLQKFAGPASTLLMPLLAAVAAFGIQRAGNLAVRLVFGMALGFSFFVADNFMLAMGEFGVAPPFLASWAPFFLFLLVGYSVIFHTEEGTRPRGKHHASHD</sequence>
<organism evidence="7 8">
    <name type="scientific">Kordiimonas pumila</name>
    <dbReference type="NCBI Taxonomy" id="2161677"/>
    <lineage>
        <taxon>Bacteria</taxon>
        <taxon>Pseudomonadati</taxon>
        <taxon>Pseudomonadota</taxon>
        <taxon>Alphaproteobacteria</taxon>
        <taxon>Kordiimonadales</taxon>
        <taxon>Kordiimonadaceae</taxon>
        <taxon>Kordiimonas</taxon>
    </lineage>
</organism>
<evidence type="ECO:0000313" key="7">
    <source>
        <dbReference type="EMBL" id="MFC3051361.1"/>
    </source>
</evidence>